<evidence type="ECO:0000313" key="1">
    <source>
        <dbReference type="EMBL" id="VAW57148.1"/>
    </source>
</evidence>
<dbReference type="SUPFAM" id="SSF53850">
    <property type="entry name" value="Periplasmic binding protein-like II"/>
    <property type="match status" value="1"/>
</dbReference>
<dbReference type="Gene3D" id="3.40.190.10">
    <property type="entry name" value="Periplasmic binding protein-like II"/>
    <property type="match status" value="2"/>
</dbReference>
<dbReference type="PANTHER" id="PTHR35841:SF1">
    <property type="entry name" value="PHOSPHONATES-BINDING PERIPLASMIC PROTEIN"/>
    <property type="match status" value="1"/>
</dbReference>
<dbReference type="AlphaFoldDB" id="A0A3B0WMC1"/>
<gene>
    <name evidence="1" type="ORF">MNBD_GAMMA07-1983</name>
</gene>
<name>A0A3B0WMC1_9ZZZZ</name>
<sequence>MKRRNFIKLTGYIITTSLLPKTALCLKYKNTSKQPLIIGIFPRRNIKLTHKIFTPLAEFLSNNLNREVKLVTTKNFKMFWEGVKNHDYDIVHYNQYHYIISHLLYNYQVILRNQEFGSNTVRSSIIVRKDSNINTIMDLQNKTILFGGGQMAMQSYIAARWLLEQGGLNKGNYIEKFSINPPNAIMSTYYKQADAAGSGDVILKLDSVRSRIDTTQMKFLSKSPPLTHLPWAVKSNLDASLILKIQKILSSLNTHAEGRKILAKAKLSALEPATDKEYDKHREIISDIYGKDYGIETFK</sequence>
<dbReference type="PANTHER" id="PTHR35841">
    <property type="entry name" value="PHOSPHONATES-BINDING PERIPLASMIC PROTEIN"/>
    <property type="match status" value="1"/>
</dbReference>
<evidence type="ECO:0008006" key="2">
    <source>
        <dbReference type="Google" id="ProtNLM"/>
    </source>
</evidence>
<protein>
    <recommendedName>
        <fullName evidence="2">Phosphonate ABC transporter phosphate-binding periplasmic component (TC 3.A.1.9.1)</fullName>
    </recommendedName>
</protein>
<organism evidence="1">
    <name type="scientific">hydrothermal vent metagenome</name>
    <dbReference type="NCBI Taxonomy" id="652676"/>
    <lineage>
        <taxon>unclassified sequences</taxon>
        <taxon>metagenomes</taxon>
        <taxon>ecological metagenomes</taxon>
    </lineage>
</organism>
<reference evidence="1" key="1">
    <citation type="submission" date="2018-06" db="EMBL/GenBank/DDBJ databases">
        <authorList>
            <person name="Zhirakovskaya E."/>
        </authorList>
    </citation>
    <scope>NUCLEOTIDE SEQUENCE</scope>
</reference>
<dbReference type="EMBL" id="UOFF01000344">
    <property type="protein sequence ID" value="VAW57148.1"/>
    <property type="molecule type" value="Genomic_DNA"/>
</dbReference>
<dbReference type="Pfam" id="PF12974">
    <property type="entry name" value="Phosphonate-bd"/>
    <property type="match status" value="1"/>
</dbReference>
<accession>A0A3B0WMC1</accession>
<proteinExistence type="predicted"/>